<feature type="region of interest" description="Disordered" evidence="1">
    <location>
        <begin position="1"/>
        <end position="27"/>
    </location>
</feature>
<comment type="caution">
    <text evidence="2">The sequence shown here is derived from an EMBL/GenBank/DDBJ whole genome shotgun (WGS) entry which is preliminary data.</text>
</comment>
<dbReference type="Proteomes" id="UP000308724">
    <property type="component" value="Unassembled WGS sequence"/>
</dbReference>
<evidence type="ECO:0000313" key="2">
    <source>
        <dbReference type="EMBL" id="TIA39157.1"/>
    </source>
</evidence>
<reference evidence="2 3" key="1">
    <citation type="submission" date="2018-10" db="EMBL/GenBank/DDBJ databases">
        <title>Fifty Aureobasidium pullulans genomes reveal a recombining polyextremotolerant generalist.</title>
        <authorList>
            <person name="Gostincar C."/>
            <person name="Turk M."/>
            <person name="Zajc J."/>
            <person name="Gunde-Cimerman N."/>
        </authorList>
    </citation>
    <scope>NUCLEOTIDE SEQUENCE [LARGE SCALE GENOMIC DNA]</scope>
    <source>
        <strain evidence="2 3">EXF-1645</strain>
    </source>
</reference>
<protein>
    <submittedName>
        <fullName evidence="2">Uncharacterized protein</fullName>
    </submittedName>
</protein>
<feature type="region of interest" description="Disordered" evidence="1">
    <location>
        <begin position="79"/>
        <end position="117"/>
    </location>
</feature>
<evidence type="ECO:0000313" key="3">
    <source>
        <dbReference type="Proteomes" id="UP000308724"/>
    </source>
</evidence>
<proteinExistence type="predicted"/>
<name>A0A4V4LFB2_AURPU</name>
<gene>
    <name evidence="2" type="ORF">D6C78_03507</name>
</gene>
<evidence type="ECO:0000256" key="1">
    <source>
        <dbReference type="SAM" id="MobiDB-lite"/>
    </source>
</evidence>
<dbReference type="AlphaFoldDB" id="A0A4V4LFB2"/>
<dbReference type="EMBL" id="QZBZ01000051">
    <property type="protein sequence ID" value="TIA39157.1"/>
    <property type="molecule type" value="Genomic_DNA"/>
</dbReference>
<accession>A0A4V4LFB2</accession>
<organism evidence="2 3">
    <name type="scientific">Aureobasidium pullulans</name>
    <name type="common">Black yeast</name>
    <name type="synonym">Pullularia pullulans</name>
    <dbReference type="NCBI Taxonomy" id="5580"/>
    <lineage>
        <taxon>Eukaryota</taxon>
        <taxon>Fungi</taxon>
        <taxon>Dikarya</taxon>
        <taxon>Ascomycota</taxon>
        <taxon>Pezizomycotina</taxon>
        <taxon>Dothideomycetes</taxon>
        <taxon>Dothideomycetidae</taxon>
        <taxon>Dothideales</taxon>
        <taxon>Saccotheciaceae</taxon>
        <taxon>Aureobasidium</taxon>
    </lineage>
</organism>
<sequence>MSPELELGLNNNQSPLHRIPPETAGPNVEKVQAPLLRSSRTRKHHFVTVKNQSFAASPVWPSIIMTGNQEQEQITPTSYRNHTAKADPPHTTRSHTMSSSTTPVKQAKPAAPAGSEKDPVRMIEKLETKTKAVNANNIARVANSQLTNADEKLHPLLSLKNGRTLEKFPDTSKALAKLSVTVVDAMLSALEADRTGNEMEKREKLRLQIGLKPNPA</sequence>